<keyword evidence="3" id="KW-1185">Reference proteome</keyword>
<evidence type="ECO:0000256" key="1">
    <source>
        <dbReference type="SAM" id="SignalP"/>
    </source>
</evidence>
<organism evidence="2 3">
    <name type="scientific">Rickenella mellea</name>
    <dbReference type="NCBI Taxonomy" id="50990"/>
    <lineage>
        <taxon>Eukaryota</taxon>
        <taxon>Fungi</taxon>
        <taxon>Dikarya</taxon>
        <taxon>Basidiomycota</taxon>
        <taxon>Agaricomycotina</taxon>
        <taxon>Agaricomycetes</taxon>
        <taxon>Hymenochaetales</taxon>
        <taxon>Rickenellaceae</taxon>
        <taxon>Rickenella</taxon>
    </lineage>
</organism>
<name>A0A4R5XFP5_9AGAM</name>
<feature type="chain" id="PRO_5020861340" evidence="1">
    <location>
        <begin position="22"/>
        <end position="119"/>
    </location>
</feature>
<evidence type="ECO:0000313" key="2">
    <source>
        <dbReference type="EMBL" id="TDL29971.1"/>
    </source>
</evidence>
<proteinExistence type="predicted"/>
<sequence>MTMEHTVAVMIVAVVEVVVVAEEEEEEGEGEEAEVVVESVEETTEDVTVIVTAEAVIVELSVRQREAKEYIMFASQLLVAFPDLHAWIVLRLHALSCHPVPFPALYASCTVVNKVVKQI</sequence>
<feature type="signal peptide" evidence="1">
    <location>
        <begin position="1"/>
        <end position="21"/>
    </location>
</feature>
<keyword evidence="1" id="KW-0732">Signal</keyword>
<accession>A0A4R5XFP5</accession>
<reference evidence="2 3" key="1">
    <citation type="submission" date="2018-06" db="EMBL/GenBank/DDBJ databases">
        <title>A transcriptomic atlas of mushroom development highlights an independent origin of complex multicellularity.</title>
        <authorList>
            <consortium name="DOE Joint Genome Institute"/>
            <person name="Krizsan K."/>
            <person name="Almasi E."/>
            <person name="Merenyi Z."/>
            <person name="Sahu N."/>
            <person name="Viragh M."/>
            <person name="Koszo T."/>
            <person name="Mondo S."/>
            <person name="Kiss B."/>
            <person name="Balint B."/>
            <person name="Kues U."/>
            <person name="Barry K."/>
            <person name="Hegedus J.C."/>
            <person name="Henrissat B."/>
            <person name="Johnson J."/>
            <person name="Lipzen A."/>
            <person name="Ohm R."/>
            <person name="Nagy I."/>
            <person name="Pangilinan J."/>
            <person name="Yan J."/>
            <person name="Xiong Y."/>
            <person name="Grigoriev I.V."/>
            <person name="Hibbett D.S."/>
            <person name="Nagy L.G."/>
        </authorList>
    </citation>
    <scope>NUCLEOTIDE SEQUENCE [LARGE SCALE GENOMIC DNA]</scope>
    <source>
        <strain evidence="2 3">SZMC22713</strain>
    </source>
</reference>
<protein>
    <submittedName>
        <fullName evidence="2">Uncharacterized protein</fullName>
    </submittedName>
</protein>
<dbReference type="Proteomes" id="UP000294933">
    <property type="component" value="Unassembled WGS sequence"/>
</dbReference>
<gene>
    <name evidence="2" type="ORF">BD410DRAFT_48517</name>
</gene>
<dbReference type="EMBL" id="ML170156">
    <property type="protein sequence ID" value="TDL29971.1"/>
    <property type="molecule type" value="Genomic_DNA"/>
</dbReference>
<dbReference type="VEuPathDB" id="FungiDB:BD410DRAFT_48517"/>
<evidence type="ECO:0000313" key="3">
    <source>
        <dbReference type="Proteomes" id="UP000294933"/>
    </source>
</evidence>
<dbReference type="AlphaFoldDB" id="A0A4R5XFP5"/>